<dbReference type="GO" id="GO:0004088">
    <property type="term" value="F:carbamoyl-phosphate synthase (glutamine-hydrolyzing) activity"/>
    <property type="evidence" value="ECO:0007669"/>
    <property type="project" value="TreeGrafter"/>
</dbReference>
<evidence type="ECO:0000313" key="5">
    <source>
        <dbReference type="EMBL" id="GAG56453.1"/>
    </source>
</evidence>
<dbReference type="SUPFAM" id="SSF52440">
    <property type="entry name" value="PreATP-grasp domain"/>
    <property type="match status" value="1"/>
</dbReference>
<protein>
    <recommendedName>
        <fullName evidence="4">Carbamoyl phosphate synthase preATP-grasp domain-containing protein</fullName>
    </recommendedName>
</protein>
<dbReference type="GO" id="GO:0006541">
    <property type="term" value="P:glutamine metabolic process"/>
    <property type="evidence" value="ECO:0007669"/>
    <property type="project" value="TreeGrafter"/>
</dbReference>
<keyword evidence="2" id="KW-0547">Nucleotide-binding</keyword>
<name>X0Z7Y0_9ZZZZ</name>
<dbReference type="Pfam" id="PF25596">
    <property type="entry name" value="CPSase_L_D1"/>
    <property type="match status" value="1"/>
</dbReference>
<comment type="caution">
    <text evidence="5">The sequence shown here is derived from an EMBL/GenBank/DDBJ whole genome shotgun (WGS) entry which is preliminary data.</text>
</comment>
<dbReference type="Gene3D" id="3.40.50.20">
    <property type="match status" value="1"/>
</dbReference>
<reference evidence="5" key="1">
    <citation type="journal article" date="2014" name="Front. Microbiol.">
        <title>High frequency of phylogenetically diverse reductive dehalogenase-homologous genes in deep subseafloor sedimentary metagenomes.</title>
        <authorList>
            <person name="Kawai M."/>
            <person name="Futagami T."/>
            <person name="Toyoda A."/>
            <person name="Takaki Y."/>
            <person name="Nishi S."/>
            <person name="Hori S."/>
            <person name="Arai W."/>
            <person name="Tsubouchi T."/>
            <person name="Morono Y."/>
            <person name="Uchiyama I."/>
            <person name="Ito T."/>
            <person name="Fujiyama A."/>
            <person name="Inagaki F."/>
            <person name="Takami H."/>
        </authorList>
    </citation>
    <scope>NUCLEOTIDE SEQUENCE</scope>
    <source>
        <strain evidence="5">Expedition CK06-06</strain>
    </source>
</reference>
<evidence type="ECO:0000256" key="1">
    <source>
        <dbReference type="ARBA" id="ARBA00022598"/>
    </source>
</evidence>
<dbReference type="EMBL" id="BART01004748">
    <property type="protein sequence ID" value="GAG56453.1"/>
    <property type="molecule type" value="Genomic_DNA"/>
</dbReference>
<feature type="non-terminal residue" evidence="5">
    <location>
        <position position="106"/>
    </location>
</feature>
<evidence type="ECO:0000256" key="3">
    <source>
        <dbReference type="ARBA" id="ARBA00022840"/>
    </source>
</evidence>
<dbReference type="InterPro" id="IPR058047">
    <property type="entry name" value="CPSase_preATP-grasp"/>
</dbReference>
<keyword evidence="1" id="KW-0436">Ligase</keyword>
<dbReference type="GO" id="GO:0005737">
    <property type="term" value="C:cytoplasm"/>
    <property type="evidence" value="ECO:0007669"/>
    <property type="project" value="TreeGrafter"/>
</dbReference>
<evidence type="ECO:0000256" key="2">
    <source>
        <dbReference type="ARBA" id="ARBA00022741"/>
    </source>
</evidence>
<dbReference type="GO" id="GO:0005524">
    <property type="term" value="F:ATP binding"/>
    <property type="evidence" value="ECO:0007669"/>
    <property type="project" value="UniProtKB-KW"/>
</dbReference>
<proteinExistence type="predicted"/>
<dbReference type="PANTHER" id="PTHR11405:SF53">
    <property type="entry name" value="CARBAMOYL-PHOSPHATE SYNTHASE [AMMONIA], MITOCHONDRIAL"/>
    <property type="match status" value="1"/>
</dbReference>
<dbReference type="PANTHER" id="PTHR11405">
    <property type="entry name" value="CARBAMOYLTRANSFERASE FAMILY MEMBER"/>
    <property type="match status" value="1"/>
</dbReference>
<feature type="domain" description="Carbamoyl phosphate synthase preATP-grasp" evidence="4">
    <location>
        <begin position="1"/>
        <end position="105"/>
    </location>
</feature>
<gene>
    <name evidence="5" type="ORF">S01H4_11626</name>
</gene>
<evidence type="ECO:0000259" key="4">
    <source>
        <dbReference type="Pfam" id="PF25596"/>
    </source>
</evidence>
<dbReference type="FunFam" id="3.40.50.20:FF:000002">
    <property type="entry name" value="Carbamoyl-phosphate synthase large chain"/>
    <property type="match status" value="1"/>
</dbReference>
<accession>X0Z7Y0</accession>
<dbReference type="InterPro" id="IPR016185">
    <property type="entry name" value="PreATP-grasp_dom_sf"/>
</dbReference>
<dbReference type="AlphaFoldDB" id="X0Z7Y0"/>
<keyword evidence="3" id="KW-0067">ATP-binding</keyword>
<organism evidence="5">
    <name type="scientific">marine sediment metagenome</name>
    <dbReference type="NCBI Taxonomy" id="412755"/>
    <lineage>
        <taxon>unclassified sequences</taxon>
        <taxon>metagenomes</taxon>
        <taxon>ecological metagenomes</taxon>
    </lineage>
</organism>
<sequence>MVLGGGAYRIGSSVEFDWCCVNSAATLRKIKYKTILINCNPETVSTDYDICDKLYFDELSFERVLDICEKEKPLGVIVSMGGQIPNNLAIPLYNSGIKILGTSPRD</sequence>